<comment type="caution">
    <text evidence="9">The sequence shown here is derived from an EMBL/GenBank/DDBJ whole genome shotgun (WGS) entry which is preliminary data.</text>
</comment>
<dbReference type="PANTHER" id="PTHR43880:SF12">
    <property type="entry name" value="ALCOHOL DEHYDROGENASE CLASS-3"/>
    <property type="match status" value="1"/>
</dbReference>
<dbReference type="InterPro" id="IPR013154">
    <property type="entry name" value="ADH-like_N"/>
</dbReference>
<keyword evidence="2 6" id="KW-0479">Metal-binding</keyword>
<dbReference type="Pfam" id="PF00107">
    <property type="entry name" value="ADH_zinc_N"/>
    <property type="match status" value="1"/>
</dbReference>
<dbReference type="SUPFAM" id="SSF51735">
    <property type="entry name" value="NAD(P)-binding Rossmann-fold domains"/>
    <property type="match status" value="1"/>
</dbReference>
<dbReference type="PANTHER" id="PTHR43880">
    <property type="entry name" value="ALCOHOL DEHYDROGENASE"/>
    <property type="match status" value="1"/>
</dbReference>
<evidence type="ECO:0000313" key="10">
    <source>
        <dbReference type="Proteomes" id="UP000585638"/>
    </source>
</evidence>
<evidence type="ECO:0000256" key="4">
    <source>
        <dbReference type="ARBA" id="ARBA00023002"/>
    </source>
</evidence>
<dbReference type="InterPro" id="IPR036291">
    <property type="entry name" value="NAD(P)-bd_dom_sf"/>
</dbReference>
<keyword evidence="3 6" id="KW-0862">Zinc</keyword>
<evidence type="ECO:0000256" key="6">
    <source>
        <dbReference type="RuleBase" id="RU361277"/>
    </source>
</evidence>
<dbReference type="InterPro" id="IPR002328">
    <property type="entry name" value="ADH_Zn_CS"/>
</dbReference>
<dbReference type="GO" id="GO:0018456">
    <property type="term" value="F:aryl-alcohol dehydrogenase (NAD+) activity"/>
    <property type="evidence" value="ECO:0007669"/>
    <property type="project" value="UniProtKB-EC"/>
</dbReference>
<dbReference type="Gene3D" id="3.90.180.10">
    <property type="entry name" value="Medium-chain alcohol dehydrogenases, catalytic domain"/>
    <property type="match status" value="1"/>
</dbReference>
<dbReference type="PROSITE" id="PS00059">
    <property type="entry name" value="ADH_ZINC"/>
    <property type="match status" value="1"/>
</dbReference>
<evidence type="ECO:0000259" key="7">
    <source>
        <dbReference type="Pfam" id="PF00107"/>
    </source>
</evidence>
<feature type="domain" description="Alcohol dehydrogenase-like C-terminal" evidence="7">
    <location>
        <begin position="199"/>
        <end position="301"/>
    </location>
</feature>
<reference evidence="9 10" key="1">
    <citation type="submission" date="2020-08" db="EMBL/GenBank/DDBJ databases">
        <title>Sequencing the genomes of 1000 actinobacteria strains.</title>
        <authorList>
            <person name="Klenk H.-P."/>
        </authorList>
    </citation>
    <scope>NUCLEOTIDE SEQUENCE [LARGE SCALE GENOMIC DNA]</scope>
    <source>
        <strain evidence="9 10">DSM 43851</strain>
    </source>
</reference>
<organism evidence="9 10">
    <name type="scientific">Kutzneria kofuensis</name>
    <dbReference type="NCBI Taxonomy" id="103725"/>
    <lineage>
        <taxon>Bacteria</taxon>
        <taxon>Bacillati</taxon>
        <taxon>Actinomycetota</taxon>
        <taxon>Actinomycetes</taxon>
        <taxon>Pseudonocardiales</taxon>
        <taxon>Pseudonocardiaceae</taxon>
        <taxon>Kutzneria</taxon>
    </lineage>
</organism>
<dbReference type="GO" id="GO:0051903">
    <property type="term" value="F:S-(hydroxymethyl)glutathione dehydrogenase [NAD(P)+] activity"/>
    <property type="evidence" value="ECO:0007669"/>
    <property type="project" value="TreeGrafter"/>
</dbReference>
<dbReference type="CDD" id="cd08278">
    <property type="entry name" value="benzyl_alcohol_DH"/>
    <property type="match status" value="1"/>
</dbReference>
<evidence type="ECO:0000256" key="3">
    <source>
        <dbReference type="ARBA" id="ARBA00022833"/>
    </source>
</evidence>
<sequence>MTTTRAAVLRSFDQGFSLEEITLADLRPDEVLVEIAGVGMCHTDLILRDPAMAAALAPVVLGHEGSGIVTAVGAAVSGVRTGDHVVLSFASCGTCRECLLGAPAYCEEFTVRNVSGGYPDGSTGATDSAGGPVRNRWFGQSSFARHAVASERDVVVVDPELPLELLGPLGCGMQTGAGAVLNEMRLAPGQSIAVFGAGAVGLAAVMAAKLAGARDIVVVDLLESRLDVAKELGATRIVRGGDGDITAEVAGMDFSFETTAVEKVIGDAIAVLGRRGKAVLAGVGPGLLTVPPSKLAGRTVTYVLEGSAVPKVFIPRLIGFWRDGRFPFDRLIRTYPLAGIDAAEADSLSGATIKPVLLP</sequence>
<dbReference type="Proteomes" id="UP000585638">
    <property type="component" value="Unassembled WGS sequence"/>
</dbReference>
<dbReference type="GO" id="GO:0005829">
    <property type="term" value="C:cytosol"/>
    <property type="evidence" value="ECO:0007669"/>
    <property type="project" value="TreeGrafter"/>
</dbReference>
<evidence type="ECO:0000256" key="1">
    <source>
        <dbReference type="ARBA" id="ARBA00008072"/>
    </source>
</evidence>
<protein>
    <submittedName>
        <fullName evidence="9">Aryl-alcohol dehydrogenase</fullName>
        <ecNumber evidence="9">1.1.1.90</ecNumber>
    </submittedName>
</protein>
<evidence type="ECO:0000256" key="5">
    <source>
        <dbReference type="ARBA" id="ARBA00023027"/>
    </source>
</evidence>
<dbReference type="AlphaFoldDB" id="A0A7W9KNA9"/>
<proteinExistence type="inferred from homology"/>
<feature type="domain" description="Alcohol dehydrogenase-like N-terminal" evidence="8">
    <location>
        <begin position="28"/>
        <end position="124"/>
    </location>
</feature>
<keyword evidence="4 9" id="KW-0560">Oxidoreductase</keyword>
<evidence type="ECO:0000259" key="8">
    <source>
        <dbReference type="Pfam" id="PF08240"/>
    </source>
</evidence>
<dbReference type="InterPro" id="IPR011032">
    <property type="entry name" value="GroES-like_sf"/>
</dbReference>
<dbReference type="EMBL" id="JACHIR010000001">
    <property type="protein sequence ID" value="MBB5895458.1"/>
    <property type="molecule type" value="Genomic_DNA"/>
</dbReference>
<dbReference type="EC" id="1.1.1.90" evidence="9"/>
<comment type="cofactor">
    <cofactor evidence="6">
        <name>Zn(2+)</name>
        <dbReference type="ChEBI" id="CHEBI:29105"/>
    </cofactor>
</comment>
<comment type="similarity">
    <text evidence="1 6">Belongs to the zinc-containing alcohol dehydrogenase family.</text>
</comment>
<dbReference type="SUPFAM" id="SSF50129">
    <property type="entry name" value="GroES-like"/>
    <property type="match status" value="1"/>
</dbReference>
<evidence type="ECO:0000313" key="9">
    <source>
        <dbReference type="EMBL" id="MBB5895458.1"/>
    </source>
</evidence>
<keyword evidence="5" id="KW-0520">NAD</keyword>
<dbReference type="Gene3D" id="3.40.50.720">
    <property type="entry name" value="NAD(P)-binding Rossmann-like Domain"/>
    <property type="match status" value="1"/>
</dbReference>
<accession>A0A7W9KNA9</accession>
<dbReference type="GO" id="GO:0046294">
    <property type="term" value="P:formaldehyde catabolic process"/>
    <property type="evidence" value="ECO:0007669"/>
    <property type="project" value="TreeGrafter"/>
</dbReference>
<gene>
    <name evidence="9" type="ORF">BJ998_006654</name>
</gene>
<dbReference type="GO" id="GO:0008270">
    <property type="term" value="F:zinc ion binding"/>
    <property type="evidence" value="ECO:0007669"/>
    <property type="project" value="InterPro"/>
</dbReference>
<keyword evidence="10" id="KW-1185">Reference proteome</keyword>
<dbReference type="Pfam" id="PF08240">
    <property type="entry name" value="ADH_N"/>
    <property type="match status" value="1"/>
</dbReference>
<dbReference type="RefSeq" id="WP_312890442.1">
    <property type="nucleotide sequence ID" value="NZ_BAAAWY010000060.1"/>
</dbReference>
<dbReference type="InterPro" id="IPR013149">
    <property type="entry name" value="ADH-like_C"/>
</dbReference>
<name>A0A7W9KNA9_9PSEU</name>
<evidence type="ECO:0000256" key="2">
    <source>
        <dbReference type="ARBA" id="ARBA00022723"/>
    </source>
</evidence>